<evidence type="ECO:0000259" key="4">
    <source>
        <dbReference type="SMART" id="SM00477"/>
    </source>
</evidence>
<dbReference type="EMBL" id="JACHHU010000010">
    <property type="protein sequence ID" value="MBB6543141.1"/>
    <property type="molecule type" value="Genomic_DNA"/>
</dbReference>
<dbReference type="InterPro" id="IPR040255">
    <property type="entry name" value="Non-specific_endonuclease"/>
</dbReference>
<keyword evidence="6" id="KW-0255">Endonuclease</keyword>
<protein>
    <submittedName>
        <fullName evidence="6">DNA/RNA endonuclease G (NUC1)</fullName>
    </submittedName>
</protein>
<dbReference type="GO" id="GO:0046872">
    <property type="term" value="F:metal ion binding"/>
    <property type="evidence" value="ECO:0007669"/>
    <property type="project" value="UniProtKB-KW"/>
</dbReference>
<keyword evidence="2" id="KW-0479">Metal-binding</keyword>
<feature type="domain" description="DNA/RNA non-specific endonuclease/pyrophosphatase/phosphodiesterase" evidence="5">
    <location>
        <begin position="71"/>
        <end position="289"/>
    </location>
</feature>
<keyword evidence="7" id="KW-1185">Reference proteome</keyword>
<dbReference type="PANTHER" id="PTHR13966">
    <property type="entry name" value="ENDONUCLEASE RELATED"/>
    <property type="match status" value="1"/>
</dbReference>
<keyword evidence="3" id="KW-0732">Signal</keyword>
<gene>
    <name evidence="6" type="ORF">HNQ55_001648</name>
</gene>
<dbReference type="SUPFAM" id="SSF54060">
    <property type="entry name" value="His-Me finger endonucleases"/>
    <property type="match status" value="1"/>
</dbReference>
<dbReference type="InterPro" id="IPR020821">
    <property type="entry name" value="ENPP1-3/EXOG-like_nuc-like"/>
</dbReference>
<dbReference type="InterPro" id="IPR001604">
    <property type="entry name" value="Endo_G_ENPP1-like_dom"/>
</dbReference>
<dbReference type="Proteomes" id="UP000537141">
    <property type="component" value="Unassembled WGS sequence"/>
</dbReference>
<keyword evidence="6" id="KW-0540">Nuclease</keyword>
<dbReference type="InterPro" id="IPR044925">
    <property type="entry name" value="His-Me_finger_sf"/>
</dbReference>
<feature type="chain" id="PRO_5031317277" evidence="3">
    <location>
        <begin position="19"/>
        <end position="314"/>
    </location>
</feature>
<evidence type="ECO:0000256" key="2">
    <source>
        <dbReference type="PIRSR" id="PIRSR640255-2"/>
    </source>
</evidence>
<sequence length="314" mass="36025">MRYFLLIFCLAFTLTVQAKSRNCTKAEKQLANDILLELVNDKEKQQKIIEYHFPLGMPVSKSDQSGEEILYQNGYVMLHDADLATSLWSGYRLTQQDIINAKGKDRVNCFRKDPRLKIGASTTDYKEPIFDQGHLTNDADLKDTLIEQINTYVMSNMSPQHCRFNRGIWLSLEHLTRSWANKYKDIFVTTGALFDNDKDGQRDLDIQAQRMLSVNKKQRVGVPTHYYKVIVRKSQEGGVYSIAFLLEHNNEDQGVKWEDILPSVFPTITTISQIEAMGNIDLFPYIAESALKESVNGDNWDMTLGRNNFSSSCR</sequence>
<evidence type="ECO:0000313" key="7">
    <source>
        <dbReference type="Proteomes" id="UP000537141"/>
    </source>
</evidence>
<accession>A0A7X0NH03</accession>
<dbReference type="PANTHER" id="PTHR13966:SF5">
    <property type="entry name" value="ENDONUCLEASE G, MITOCHONDRIAL"/>
    <property type="match status" value="1"/>
</dbReference>
<feature type="active site" description="Proton acceptor" evidence="1">
    <location>
        <position position="134"/>
    </location>
</feature>
<name>A0A7X0NH03_9GAMM</name>
<dbReference type="InterPro" id="IPR044929">
    <property type="entry name" value="DNA/RNA_non-sp_Endonuclease_sf"/>
</dbReference>
<dbReference type="Gene3D" id="3.40.570.10">
    <property type="entry name" value="Extracellular Endonuclease, subunit A"/>
    <property type="match status" value="1"/>
</dbReference>
<dbReference type="Pfam" id="PF01223">
    <property type="entry name" value="Endonuclease_NS"/>
    <property type="match status" value="1"/>
</dbReference>
<evidence type="ECO:0000313" key="6">
    <source>
        <dbReference type="EMBL" id="MBB6543141.1"/>
    </source>
</evidence>
<dbReference type="SMART" id="SM00477">
    <property type="entry name" value="NUC"/>
    <property type="match status" value="1"/>
</dbReference>
<comment type="caution">
    <text evidence="6">The sequence shown here is derived from an EMBL/GenBank/DDBJ whole genome shotgun (WGS) entry which is preliminary data.</text>
</comment>
<evidence type="ECO:0000256" key="1">
    <source>
        <dbReference type="PIRSR" id="PIRSR640255-1"/>
    </source>
</evidence>
<feature type="domain" description="ENPP1-3/EXOG-like endonuclease/phosphodiesterase" evidence="4">
    <location>
        <begin position="72"/>
        <end position="289"/>
    </location>
</feature>
<feature type="binding site" evidence="2">
    <location>
        <position position="165"/>
    </location>
    <ligand>
        <name>Mg(2+)</name>
        <dbReference type="ChEBI" id="CHEBI:18420"/>
        <note>catalytic</note>
    </ligand>
</feature>
<evidence type="ECO:0000256" key="3">
    <source>
        <dbReference type="SAM" id="SignalP"/>
    </source>
</evidence>
<dbReference type="RefSeq" id="WP_184423940.1">
    <property type="nucleotide sequence ID" value="NZ_BAABLB010000028.1"/>
</dbReference>
<feature type="signal peptide" evidence="3">
    <location>
        <begin position="1"/>
        <end position="18"/>
    </location>
</feature>
<keyword evidence="6" id="KW-0378">Hydrolase</keyword>
<dbReference type="GO" id="GO:0016787">
    <property type="term" value="F:hydrolase activity"/>
    <property type="evidence" value="ECO:0007669"/>
    <property type="project" value="InterPro"/>
</dbReference>
<dbReference type="GO" id="GO:0003676">
    <property type="term" value="F:nucleic acid binding"/>
    <property type="evidence" value="ECO:0007669"/>
    <property type="project" value="InterPro"/>
</dbReference>
<evidence type="ECO:0000259" key="5">
    <source>
        <dbReference type="SMART" id="SM00892"/>
    </source>
</evidence>
<proteinExistence type="predicted"/>
<reference evidence="6 7" key="1">
    <citation type="submission" date="2020-08" db="EMBL/GenBank/DDBJ databases">
        <title>Genomic Encyclopedia of Type Strains, Phase IV (KMG-IV): sequencing the most valuable type-strain genomes for metagenomic binning, comparative biology and taxonomic classification.</title>
        <authorList>
            <person name="Goeker M."/>
        </authorList>
    </citation>
    <scope>NUCLEOTIDE SEQUENCE [LARGE SCALE GENOMIC DNA]</scope>
    <source>
        <strain evidence="6 7">DSM 26287</strain>
    </source>
</reference>
<dbReference type="GO" id="GO:0004519">
    <property type="term" value="F:endonuclease activity"/>
    <property type="evidence" value="ECO:0007669"/>
    <property type="project" value="UniProtKB-KW"/>
</dbReference>
<dbReference type="SMART" id="SM00892">
    <property type="entry name" value="Endonuclease_NS"/>
    <property type="match status" value="1"/>
</dbReference>
<organism evidence="6 7">
    <name type="scientific">Thalassotalea piscium</name>
    <dbReference type="NCBI Taxonomy" id="1230533"/>
    <lineage>
        <taxon>Bacteria</taxon>
        <taxon>Pseudomonadati</taxon>
        <taxon>Pseudomonadota</taxon>
        <taxon>Gammaproteobacteria</taxon>
        <taxon>Alteromonadales</taxon>
        <taxon>Colwelliaceae</taxon>
        <taxon>Thalassotalea</taxon>
    </lineage>
</organism>
<dbReference type="AlphaFoldDB" id="A0A7X0NH03"/>